<evidence type="ECO:0000256" key="7">
    <source>
        <dbReference type="ARBA" id="ARBA00023033"/>
    </source>
</evidence>
<dbReference type="PRINTS" id="PR00385">
    <property type="entry name" value="P450"/>
</dbReference>
<dbReference type="STRING" id="2025994.A0A2T2ZSN3"/>
<protein>
    <submittedName>
        <fullName evidence="9">Cytochrome P450</fullName>
    </submittedName>
</protein>
<evidence type="ECO:0000256" key="5">
    <source>
        <dbReference type="ARBA" id="ARBA00023002"/>
    </source>
</evidence>
<name>A0A2T2ZSN3_9PEZI</name>
<evidence type="ECO:0000256" key="3">
    <source>
        <dbReference type="ARBA" id="ARBA00022617"/>
    </source>
</evidence>
<dbReference type="PRINTS" id="PR00463">
    <property type="entry name" value="EP450I"/>
</dbReference>
<dbReference type="InterPro" id="IPR050121">
    <property type="entry name" value="Cytochrome_P450_monoxygenase"/>
</dbReference>
<dbReference type="GO" id="GO:0004497">
    <property type="term" value="F:monooxygenase activity"/>
    <property type="evidence" value="ECO:0007669"/>
    <property type="project" value="UniProtKB-KW"/>
</dbReference>
<dbReference type="GO" id="GO:0016705">
    <property type="term" value="F:oxidoreductase activity, acting on paired donors, with incorporation or reduction of molecular oxygen"/>
    <property type="evidence" value="ECO:0007669"/>
    <property type="project" value="InterPro"/>
</dbReference>
<dbReference type="EMBL" id="KZ678778">
    <property type="protein sequence ID" value="PSR75283.1"/>
    <property type="molecule type" value="Genomic_DNA"/>
</dbReference>
<dbReference type="InterPro" id="IPR002401">
    <property type="entry name" value="Cyt_P450_E_grp-I"/>
</dbReference>
<evidence type="ECO:0000313" key="10">
    <source>
        <dbReference type="Proteomes" id="UP000241462"/>
    </source>
</evidence>
<dbReference type="GO" id="GO:0005506">
    <property type="term" value="F:iron ion binding"/>
    <property type="evidence" value="ECO:0007669"/>
    <property type="project" value="InterPro"/>
</dbReference>
<dbReference type="GO" id="GO:0020037">
    <property type="term" value="F:heme binding"/>
    <property type="evidence" value="ECO:0007669"/>
    <property type="project" value="InterPro"/>
</dbReference>
<reference evidence="9 10" key="1">
    <citation type="journal article" date="2018" name="Mycol. Prog.">
        <title>Coniella lustricola, a new species from submerged detritus.</title>
        <authorList>
            <person name="Raudabaugh D.B."/>
            <person name="Iturriaga T."/>
            <person name="Carver A."/>
            <person name="Mondo S."/>
            <person name="Pangilinan J."/>
            <person name="Lipzen A."/>
            <person name="He G."/>
            <person name="Amirebrahimi M."/>
            <person name="Grigoriev I.V."/>
            <person name="Miller A.N."/>
        </authorList>
    </citation>
    <scope>NUCLEOTIDE SEQUENCE [LARGE SCALE GENOMIC DNA]</scope>
    <source>
        <strain evidence="9 10">B22-T-1</strain>
    </source>
</reference>
<evidence type="ECO:0000256" key="4">
    <source>
        <dbReference type="ARBA" id="ARBA00022723"/>
    </source>
</evidence>
<keyword evidence="5" id="KW-0560">Oxidoreductase</keyword>
<keyword evidence="3 8" id="KW-0349">Heme</keyword>
<dbReference type="Proteomes" id="UP000241462">
    <property type="component" value="Unassembled WGS sequence"/>
</dbReference>
<dbReference type="PANTHER" id="PTHR24305">
    <property type="entry name" value="CYTOCHROME P450"/>
    <property type="match status" value="1"/>
</dbReference>
<evidence type="ECO:0000313" key="9">
    <source>
        <dbReference type="EMBL" id="PSR75283.1"/>
    </source>
</evidence>
<accession>A0A2T2ZSN3</accession>
<organism evidence="9 10">
    <name type="scientific">Coniella lustricola</name>
    <dbReference type="NCBI Taxonomy" id="2025994"/>
    <lineage>
        <taxon>Eukaryota</taxon>
        <taxon>Fungi</taxon>
        <taxon>Dikarya</taxon>
        <taxon>Ascomycota</taxon>
        <taxon>Pezizomycotina</taxon>
        <taxon>Sordariomycetes</taxon>
        <taxon>Sordariomycetidae</taxon>
        <taxon>Diaporthales</taxon>
        <taxon>Schizoparmaceae</taxon>
        <taxon>Coniella</taxon>
    </lineage>
</organism>
<feature type="binding site" description="axial binding residue" evidence="8">
    <location>
        <position position="247"/>
    </location>
    <ligand>
        <name>heme</name>
        <dbReference type="ChEBI" id="CHEBI:30413"/>
    </ligand>
    <ligandPart>
        <name>Fe</name>
        <dbReference type="ChEBI" id="CHEBI:18248"/>
    </ligandPart>
</feature>
<proteinExistence type="inferred from homology"/>
<keyword evidence="10" id="KW-1185">Reference proteome</keyword>
<dbReference type="InParanoid" id="A0A2T2ZSN3"/>
<dbReference type="InterPro" id="IPR036396">
    <property type="entry name" value="Cyt_P450_sf"/>
</dbReference>
<dbReference type="AlphaFoldDB" id="A0A2T2ZSN3"/>
<dbReference type="PANTHER" id="PTHR24305:SF77">
    <property type="entry name" value="CYTOCHROME P450 MONOOXYGENASE"/>
    <property type="match status" value="1"/>
</dbReference>
<dbReference type="InterPro" id="IPR001128">
    <property type="entry name" value="Cyt_P450"/>
</dbReference>
<evidence type="ECO:0000256" key="8">
    <source>
        <dbReference type="PIRSR" id="PIRSR602401-1"/>
    </source>
</evidence>
<evidence type="ECO:0000256" key="6">
    <source>
        <dbReference type="ARBA" id="ARBA00023004"/>
    </source>
</evidence>
<comment type="cofactor">
    <cofactor evidence="1 8">
        <name>heme</name>
        <dbReference type="ChEBI" id="CHEBI:30413"/>
    </cofactor>
</comment>
<keyword evidence="4 8" id="KW-0479">Metal-binding</keyword>
<keyword evidence="6 8" id="KW-0408">Iron</keyword>
<dbReference type="SUPFAM" id="SSF48264">
    <property type="entry name" value="Cytochrome P450"/>
    <property type="match status" value="1"/>
</dbReference>
<keyword evidence="7" id="KW-0503">Monooxygenase</keyword>
<sequence>MEHLHSSWPLVSLVNESYWARKMFYSDWFLSMFGSQVTDAAGIGKVRSFVVDIVSERFRKHEAGDDVEETKKDMLSSWMKHGLTQTQCDAESLLALVAGSETSASVIRMTLLCLLTNPAAYRRLQETVRETLKRGDVSEPISFAQAKAIPYVKAVVYEGMRMRPGTQGTFPKIVPPQGETVQGGVFLPGGTRVGMNVPAVLRNEQVFGAHPAAFRPERWLDPQLTPAKVAEMEQATELVFGTGRWMCAGKPIALMELYKVFFELARNFEFGIANPIQPMETTCYNVYVDRNFWVWATDVAAKA</sequence>
<evidence type="ECO:0000256" key="2">
    <source>
        <dbReference type="ARBA" id="ARBA00010617"/>
    </source>
</evidence>
<dbReference type="Gene3D" id="1.10.630.10">
    <property type="entry name" value="Cytochrome P450"/>
    <property type="match status" value="1"/>
</dbReference>
<evidence type="ECO:0000256" key="1">
    <source>
        <dbReference type="ARBA" id="ARBA00001971"/>
    </source>
</evidence>
<dbReference type="OrthoDB" id="3934656at2759"/>
<comment type="similarity">
    <text evidence="2">Belongs to the cytochrome P450 family.</text>
</comment>
<gene>
    <name evidence="9" type="ORF">BD289DRAFT_447869</name>
</gene>
<dbReference type="Pfam" id="PF00067">
    <property type="entry name" value="p450"/>
    <property type="match status" value="1"/>
</dbReference>